<protein>
    <submittedName>
        <fullName evidence="1">4580_t:CDS:1</fullName>
    </submittedName>
</protein>
<proteinExistence type="predicted"/>
<dbReference type="Proteomes" id="UP000789366">
    <property type="component" value="Unassembled WGS sequence"/>
</dbReference>
<dbReference type="EMBL" id="CAJVPW010000029">
    <property type="protein sequence ID" value="CAG8440076.1"/>
    <property type="molecule type" value="Genomic_DNA"/>
</dbReference>
<accession>A0ACA9JWV6</accession>
<comment type="caution">
    <text evidence="1">The sequence shown here is derived from an EMBL/GenBank/DDBJ whole genome shotgun (WGS) entry which is preliminary data.</text>
</comment>
<name>A0ACA9JWV6_9GLOM</name>
<organism evidence="1 2">
    <name type="scientific">Cetraspora pellucida</name>
    <dbReference type="NCBI Taxonomy" id="1433469"/>
    <lineage>
        <taxon>Eukaryota</taxon>
        <taxon>Fungi</taxon>
        <taxon>Fungi incertae sedis</taxon>
        <taxon>Mucoromycota</taxon>
        <taxon>Glomeromycotina</taxon>
        <taxon>Glomeromycetes</taxon>
        <taxon>Diversisporales</taxon>
        <taxon>Gigasporaceae</taxon>
        <taxon>Cetraspora</taxon>
    </lineage>
</organism>
<sequence>MGNECTKIRKIEKKQIMIRWNLINEKTDILQLNAGGKNIIEQYNIMLNQLRECNQLTEDEKIKAVENITFMRDRENLVRLKEITYPCEKCGEPGYTELFCEHCVRKCLKNNFINWKSGSEIIDKAIQNAQLKLPFPRYIIEWIPFDDLETIVYKTKGGFSKISTAIWKKGVIMSFDKKKQEFVRGKPITVILKNLSNGDSQVEERTLSNDSQAEERTLLNGSQAEERFLKELETHISLCSEGYTVATCYGITKDTKTGDYILVLANYEQDLGSYIKSSYDKITWKEIYKIFYNISEDLFNLHKEDFYNLHKEKLIHCDLHDGNILKSKGNLFHLSDFGLSGPVNKKRNEVYGKLPFIAPEVLTDRKYTTKTDIYSISMLMYYVAVGKPPFFEHKHDPNLLLDIINGYHPTMPKGLPKNFQYVMELCWDSNPDKRPSAKDLYYYFLSEYEAELKNPSVKNVTIPNNETIEIHECESTLHDTRFQKEQIDHESGVSKLVVNESHSSQSEDGVTITVEESPNLDLPKDAEPTSDYNDFFQQFRQKDKMPRLAMKGHLRMVEEFHGYAAFDKESELKPYSYTPKPLGDEDLEVGISHCGICGSDLHTMRSGWRPTLYPAILGHEIVGKVLKKGSKVSNFNIGDRVGISCQVHSCGECVECTTGYDQLCAKRVFTYNDMWKDAEGVPTKYQSQGGYSDKIRAHSRFVFHIPEEISSAEACPLLCAGLSTFAPLKRHKVGPGNKVGISGIGGLGHMAIQWAAKMGAEVTAISHSEKRDEAIKLGATHFLNISDPIDVKKFTHTHDIILSTSCNSQADWSKYMNLIKNHGTLILIGLPEAPLQIPVFAFMRFVKVEGSLIGGSQEIKDMLAFAVKHNVRPWIQKIPMKDINEGIKIVRNGKAKYRVVLEN</sequence>
<keyword evidence="2" id="KW-1185">Reference proteome</keyword>
<evidence type="ECO:0000313" key="2">
    <source>
        <dbReference type="Proteomes" id="UP000789366"/>
    </source>
</evidence>
<reference evidence="1" key="1">
    <citation type="submission" date="2021-06" db="EMBL/GenBank/DDBJ databases">
        <authorList>
            <person name="Kallberg Y."/>
            <person name="Tangrot J."/>
            <person name="Rosling A."/>
        </authorList>
    </citation>
    <scope>NUCLEOTIDE SEQUENCE</scope>
    <source>
        <strain evidence="1">28 12/20/2015</strain>
    </source>
</reference>
<gene>
    <name evidence="1" type="ORF">SPELUC_LOCUS106</name>
</gene>
<evidence type="ECO:0000313" key="1">
    <source>
        <dbReference type="EMBL" id="CAG8440076.1"/>
    </source>
</evidence>